<evidence type="ECO:0000313" key="2">
    <source>
        <dbReference type="EMBL" id="SOC26032.1"/>
    </source>
</evidence>
<evidence type="ECO:0000259" key="1">
    <source>
        <dbReference type="Pfam" id="PF09413"/>
    </source>
</evidence>
<name>A0A285TRG3_9HYPH</name>
<dbReference type="OrthoDB" id="5297170at2"/>
<reference evidence="2 3" key="1">
    <citation type="submission" date="2017-08" db="EMBL/GenBank/DDBJ databases">
        <authorList>
            <person name="de Groot N.N."/>
        </authorList>
    </citation>
    <scope>NUCLEOTIDE SEQUENCE [LARGE SCALE GENOMIC DNA]</scope>
    <source>
        <strain evidence="2 3">USBA 352</strain>
    </source>
</reference>
<evidence type="ECO:0000313" key="3">
    <source>
        <dbReference type="Proteomes" id="UP000219331"/>
    </source>
</evidence>
<dbReference type="STRING" id="538381.GCA_001696535_01060"/>
<dbReference type="InterPro" id="IPR018551">
    <property type="entry name" value="DUF2007"/>
</dbReference>
<keyword evidence="3" id="KW-1185">Reference proteome</keyword>
<protein>
    <submittedName>
        <fullName evidence="2">Signal transducing protein</fullName>
    </submittedName>
</protein>
<dbReference type="AlphaFoldDB" id="A0A285TRG3"/>
<gene>
    <name evidence="2" type="ORF">SAMN05421512_11575</name>
</gene>
<dbReference type="Gene3D" id="3.30.70.790">
    <property type="entry name" value="UreE, C-terminal domain"/>
    <property type="match status" value="1"/>
</dbReference>
<dbReference type="Pfam" id="PF09413">
    <property type="entry name" value="DUF2007"/>
    <property type="match status" value="1"/>
</dbReference>
<dbReference type="InterPro" id="IPR011322">
    <property type="entry name" value="N-reg_PII-like_a/b"/>
</dbReference>
<dbReference type="Proteomes" id="UP000219331">
    <property type="component" value="Unassembled WGS sequence"/>
</dbReference>
<accession>A0A285TRG3</accession>
<organism evidence="2 3">
    <name type="scientific">Stappia indica</name>
    <dbReference type="NCBI Taxonomy" id="538381"/>
    <lineage>
        <taxon>Bacteria</taxon>
        <taxon>Pseudomonadati</taxon>
        <taxon>Pseudomonadota</taxon>
        <taxon>Alphaproteobacteria</taxon>
        <taxon>Hyphomicrobiales</taxon>
        <taxon>Stappiaceae</taxon>
        <taxon>Stappia</taxon>
    </lineage>
</organism>
<feature type="domain" description="DUF2007" evidence="1">
    <location>
        <begin position="1"/>
        <end position="66"/>
    </location>
</feature>
<sequence length="88" mass="9509">MVPLLKTNDMVLISYVETLLTEAGIGHLVLDGNMSILEGSLGIIPRRVMVIEDDLGAAIRLMRKMELGHELDADTLARHDKAGGSEAP</sequence>
<dbReference type="SUPFAM" id="SSF54913">
    <property type="entry name" value="GlnB-like"/>
    <property type="match status" value="1"/>
</dbReference>
<proteinExistence type="predicted"/>
<dbReference type="EMBL" id="OBML01000015">
    <property type="protein sequence ID" value="SOC26032.1"/>
    <property type="molecule type" value="Genomic_DNA"/>
</dbReference>